<evidence type="ECO:0000313" key="2">
    <source>
        <dbReference type="EMBL" id="GGD01736.1"/>
    </source>
</evidence>
<evidence type="ECO:0000313" key="3">
    <source>
        <dbReference type="Proteomes" id="UP000638188"/>
    </source>
</evidence>
<organism evidence="2 3">
    <name type="scientific">Halopseudomonas salina</name>
    <dbReference type="NCBI Taxonomy" id="1323744"/>
    <lineage>
        <taxon>Bacteria</taxon>
        <taxon>Pseudomonadati</taxon>
        <taxon>Pseudomonadota</taxon>
        <taxon>Gammaproteobacteria</taxon>
        <taxon>Pseudomonadales</taxon>
        <taxon>Pseudomonadaceae</taxon>
        <taxon>Halopseudomonas</taxon>
    </lineage>
</organism>
<dbReference type="Proteomes" id="UP000638188">
    <property type="component" value="Unassembled WGS sequence"/>
</dbReference>
<comment type="caution">
    <text evidence="2">The sequence shown here is derived from an EMBL/GenBank/DDBJ whole genome shotgun (WGS) entry which is preliminary data.</text>
</comment>
<accession>A0ABQ1PR72</accession>
<feature type="compositionally biased region" description="Basic and acidic residues" evidence="1">
    <location>
        <begin position="30"/>
        <end position="48"/>
    </location>
</feature>
<feature type="region of interest" description="Disordered" evidence="1">
    <location>
        <begin position="30"/>
        <end position="61"/>
    </location>
</feature>
<gene>
    <name evidence="2" type="ORF">GCM10007418_21220</name>
</gene>
<evidence type="ECO:0000256" key="1">
    <source>
        <dbReference type="SAM" id="MobiDB-lite"/>
    </source>
</evidence>
<name>A0ABQ1PR72_9GAMM</name>
<dbReference type="EMBL" id="BMFF01000004">
    <property type="protein sequence ID" value="GGD01736.1"/>
    <property type="molecule type" value="Genomic_DNA"/>
</dbReference>
<proteinExistence type="predicted"/>
<protein>
    <submittedName>
        <fullName evidence="2">Uncharacterized protein</fullName>
    </submittedName>
</protein>
<sequence>MPTGPKMVTVLILNNLSRMLYMHTVNEIRDRGSKKGVTDRQAEQHRATLDAVSGTDALSKL</sequence>
<reference evidence="3" key="1">
    <citation type="journal article" date="2019" name="Int. J. Syst. Evol. Microbiol.">
        <title>The Global Catalogue of Microorganisms (GCM) 10K type strain sequencing project: providing services to taxonomists for standard genome sequencing and annotation.</title>
        <authorList>
            <consortium name="The Broad Institute Genomics Platform"/>
            <consortium name="The Broad Institute Genome Sequencing Center for Infectious Disease"/>
            <person name="Wu L."/>
            <person name="Ma J."/>
        </authorList>
    </citation>
    <scope>NUCLEOTIDE SEQUENCE [LARGE SCALE GENOMIC DNA]</scope>
    <source>
        <strain evidence="3">CGMCC 1.12482</strain>
    </source>
</reference>
<keyword evidence="3" id="KW-1185">Reference proteome</keyword>